<dbReference type="Proteomes" id="UP000007305">
    <property type="component" value="Chromosome 9"/>
</dbReference>
<dbReference type="InParanoid" id="A0A804RAY9"/>
<reference evidence="2" key="2">
    <citation type="submission" date="2019-07" db="EMBL/GenBank/DDBJ databases">
        <authorList>
            <person name="Seetharam A."/>
            <person name="Woodhouse M."/>
            <person name="Cannon E."/>
        </authorList>
    </citation>
    <scope>NUCLEOTIDE SEQUENCE [LARGE SCALE GENOMIC DNA]</scope>
    <source>
        <strain evidence="2">cv. B73</strain>
    </source>
</reference>
<feature type="compositionally biased region" description="Gly residues" evidence="1">
    <location>
        <begin position="390"/>
        <end position="400"/>
    </location>
</feature>
<protein>
    <submittedName>
        <fullName evidence="2">Uncharacterized protein</fullName>
    </submittedName>
</protein>
<accession>A0A804RAY9</accession>
<reference evidence="2" key="3">
    <citation type="submission" date="2021-05" db="UniProtKB">
        <authorList>
            <consortium name="EnsemblPlants"/>
        </authorList>
    </citation>
    <scope>IDENTIFICATION</scope>
    <source>
        <strain evidence="2">cv. B73</strain>
    </source>
</reference>
<dbReference type="EnsemblPlants" id="Zm00001eb401040_T001">
    <property type="protein sequence ID" value="Zm00001eb401040_P001"/>
    <property type="gene ID" value="Zm00001eb401040"/>
</dbReference>
<evidence type="ECO:0000256" key="1">
    <source>
        <dbReference type="SAM" id="MobiDB-lite"/>
    </source>
</evidence>
<feature type="compositionally biased region" description="Basic and acidic residues" evidence="1">
    <location>
        <begin position="401"/>
        <end position="440"/>
    </location>
</feature>
<evidence type="ECO:0000313" key="2">
    <source>
        <dbReference type="EnsemblPlants" id="Zm00001eb401040_P001"/>
    </source>
</evidence>
<feature type="region of interest" description="Disordered" evidence="1">
    <location>
        <begin position="76"/>
        <end position="190"/>
    </location>
</feature>
<organism evidence="2 3">
    <name type="scientific">Zea mays</name>
    <name type="common">Maize</name>
    <dbReference type="NCBI Taxonomy" id="4577"/>
    <lineage>
        <taxon>Eukaryota</taxon>
        <taxon>Viridiplantae</taxon>
        <taxon>Streptophyta</taxon>
        <taxon>Embryophyta</taxon>
        <taxon>Tracheophyta</taxon>
        <taxon>Spermatophyta</taxon>
        <taxon>Magnoliopsida</taxon>
        <taxon>Liliopsida</taxon>
        <taxon>Poales</taxon>
        <taxon>Poaceae</taxon>
        <taxon>PACMAD clade</taxon>
        <taxon>Panicoideae</taxon>
        <taxon>Andropogonodae</taxon>
        <taxon>Andropogoneae</taxon>
        <taxon>Tripsacinae</taxon>
        <taxon>Zea</taxon>
    </lineage>
</organism>
<keyword evidence="3" id="KW-1185">Reference proteome</keyword>
<feature type="compositionally biased region" description="Low complexity" evidence="1">
    <location>
        <begin position="170"/>
        <end position="183"/>
    </location>
</feature>
<name>A0A804RAY9_MAIZE</name>
<reference evidence="3" key="1">
    <citation type="journal article" date="2009" name="Science">
        <title>The B73 maize genome: complexity, diversity, and dynamics.</title>
        <authorList>
            <person name="Schnable P.S."/>
            <person name="Ware D."/>
            <person name="Fulton R.S."/>
            <person name="Stein J.C."/>
            <person name="Wei F."/>
            <person name="Pasternak S."/>
            <person name="Liang C."/>
            <person name="Zhang J."/>
            <person name="Fulton L."/>
            <person name="Graves T.A."/>
            <person name="Minx P."/>
            <person name="Reily A.D."/>
            <person name="Courtney L."/>
            <person name="Kruchowski S.S."/>
            <person name="Tomlinson C."/>
            <person name="Strong C."/>
            <person name="Delehaunty K."/>
            <person name="Fronick C."/>
            <person name="Courtney B."/>
            <person name="Rock S.M."/>
            <person name="Belter E."/>
            <person name="Du F."/>
            <person name="Kim K."/>
            <person name="Abbott R.M."/>
            <person name="Cotton M."/>
            <person name="Levy A."/>
            <person name="Marchetto P."/>
            <person name="Ochoa K."/>
            <person name="Jackson S.M."/>
            <person name="Gillam B."/>
            <person name="Chen W."/>
            <person name="Yan L."/>
            <person name="Higginbotham J."/>
            <person name="Cardenas M."/>
            <person name="Waligorski J."/>
            <person name="Applebaum E."/>
            <person name="Phelps L."/>
            <person name="Falcone J."/>
            <person name="Kanchi K."/>
            <person name="Thane T."/>
            <person name="Scimone A."/>
            <person name="Thane N."/>
            <person name="Henke J."/>
            <person name="Wang T."/>
            <person name="Ruppert J."/>
            <person name="Shah N."/>
            <person name="Rotter K."/>
            <person name="Hodges J."/>
            <person name="Ingenthron E."/>
            <person name="Cordes M."/>
            <person name="Kohlberg S."/>
            <person name="Sgro J."/>
            <person name="Delgado B."/>
            <person name="Mead K."/>
            <person name="Chinwalla A."/>
            <person name="Leonard S."/>
            <person name="Crouse K."/>
            <person name="Collura K."/>
            <person name="Kudrna D."/>
            <person name="Currie J."/>
            <person name="He R."/>
            <person name="Angelova A."/>
            <person name="Rajasekar S."/>
            <person name="Mueller T."/>
            <person name="Lomeli R."/>
            <person name="Scara G."/>
            <person name="Ko A."/>
            <person name="Delaney K."/>
            <person name="Wissotski M."/>
            <person name="Lopez G."/>
            <person name="Campos D."/>
            <person name="Braidotti M."/>
            <person name="Ashley E."/>
            <person name="Golser W."/>
            <person name="Kim H."/>
            <person name="Lee S."/>
            <person name="Lin J."/>
            <person name="Dujmic Z."/>
            <person name="Kim W."/>
            <person name="Talag J."/>
            <person name="Zuccolo A."/>
            <person name="Fan C."/>
            <person name="Sebastian A."/>
            <person name="Kramer M."/>
            <person name="Spiegel L."/>
            <person name="Nascimento L."/>
            <person name="Zutavern T."/>
            <person name="Miller B."/>
            <person name="Ambroise C."/>
            <person name="Muller S."/>
            <person name="Spooner W."/>
            <person name="Narechania A."/>
            <person name="Ren L."/>
            <person name="Wei S."/>
            <person name="Kumari S."/>
            <person name="Faga B."/>
            <person name="Levy M.J."/>
            <person name="McMahan L."/>
            <person name="Van Buren P."/>
            <person name="Vaughn M.W."/>
            <person name="Ying K."/>
            <person name="Yeh C.-T."/>
            <person name="Emrich S.J."/>
            <person name="Jia Y."/>
            <person name="Kalyanaraman A."/>
            <person name="Hsia A.-P."/>
            <person name="Barbazuk W.B."/>
            <person name="Baucom R.S."/>
            <person name="Brutnell T.P."/>
            <person name="Carpita N.C."/>
            <person name="Chaparro C."/>
            <person name="Chia J.-M."/>
            <person name="Deragon J.-M."/>
            <person name="Estill J.C."/>
            <person name="Fu Y."/>
            <person name="Jeddeloh J.A."/>
            <person name="Han Y."/>
            <person name="Lee H."/>
            <person name="Li P."/>
            <person name="Lisch D.R."/>
            <person name="Liu S."/>
            <person name="Liu Z."/>
            <person name="Nagel D.H."/>
            <person name="McCann M.C."/>
            <person name="SanMiguel P."/>
            <person name="Myers A.M."/>
            <person name="Nettleton D."/>
            <person name="Nguyen J."/>
            <person name="Penning B.W."/>
            <person name="Ponnala L."/>
            <person name="Schneider K.L."/>
            <person name="Schwartz D.C."/>
            <person name="Sharma A."/>
            <person name="Soderlund C."/>
            <person name="Springer N.M."/>
            <person name="Sun Q."/>
            <person name="Wang H."/>
            <person name="Waterman M."/>
            <person name="Westerman R."/>
            <person name="Wolfgruber T.K."/>
            <person name="Yang L."/>
            <person name="Yu Y."/>
            <person name="Zhang L."/>
            <person name="Zhou S."/>
            <person name="Zhu Q."/>
            <person name="Bennetzen J.L."/>
            <person name="Dawe R.K."/>
            <person name="Jiang J."/>
            <person name="Jiang N."/>
            <person name="Presting G.G."/>
            <person name="Wessler S.R."/>
            <person name="Aluru S."/>
            <person name="Martienssen R.A."/>
            <person name="Clifton S.W."/>
            <person name="McCombie W.R."/>
            <person name="Wing R.A."/>
            <person name="Wilson R.K."/>
        </authorList>
    </citation>
    <scope>NUCLEOTIDE SEQUENCE [LARGE SCALE GENOMIC DNA]</scope>
    <source>
        <strain evidence="3">cv. B73</strain>
    </source>
</reference>
<dbReference type="AlphaFoldDB" id="A0A804RAY9"/>
<feature type="region of interest" description="Disordered" evidence="1">
    <location>
        <begin position="323"/>
        <end position="370"/>
    </location>
</feature>
<feature type="region of interest" description="Disordered" evidence="1">
    <location>
        <begin position="382"/>
        <end position="467"/>
    </location>
</feature>
<dbReference type="Gramene" id="Zm00001eb401040_T001">
    <property type="protein sequence ID" value="Zm00001eb401040_P001"/>
    <property type="gene ID" value="Zm00001eb401040"/>
</dbReference>
<feature type="compositionally biased region" description="Basic and acidic residues" evidence="1">
    <location>
        <begin position="323"/>
        <end position="366"/>
    </location>
</feature>
<sequence length="526" mass="56449">MAHHSVLSTELKLSGSGGLLTGRVTTAVADVLVVRVLAEELHGVLQAPAHGLRQEEVHEHPACGGDARVEVEAAGDGDGVGEREEGHGGGAAHDPVEPRADGSSLRAQPQRVDLGAVDPGDGAQAGRERRHERQHGRDAHRAQCRGLPLGAPVHHVQGRGQREEEDGHPAAAGQQQRAAADAVQEQRGDGYEEGLARAHRHGRAQRVGLGLDARPLEHPRAVHHHAVHARGLLDEHEAEPRHEHAAHGAGRVDEQLLPHPVVARRRRRRRCLAAGADDGGHVVGVGHALGDADHLLDVEQTLLGLGGGVGGLLQHAARVVDAAPHDEPARRLRHGEDGDAEEDGRHGADQEHGAPAEVDGQAREGEVGDVAEEDAEVVEDLREGGEEAARGGGRHLGGVHGGDHEREADADAGHEAARHEEPVVRGEAHEERAREEDGGRQHHGVAAAEPVGGEARGEGAEERVDVDDAGEDLDLRVRDLEVLLHEQLRAAHHRDVWSTDRIWRWPATAINQRREWLAQYRRRRVS</sequence>
<feature type="compositionally biased region" description="Basic and acidic residues" evidence="1">
    <location>
        <begin position="126"/>
        <end position="141"/>
    </location>
</feature>
<evidence type="ECO:0000313" key="3">
    <source>
        <dbReference type="Proteomes" id="UP000007305"/>
    </source>
</evidence>
<proteinExistence type="predicted"/>
<feature type="compositionally biased region" description="Low complexity" evidence="1">
    <location>
        <begin position="444"/>
        <end position="453"/>
    </location>
</feature>
<dbReference type="FunCoup" id="A0A804RAY9">
    <property type="interactions" value="11"/>
</dbReference>